<keyword evidence="2" id="KW-1185">Reference proteome</keyword>
<dbReference type="RefSeq" id="XP_003026263.1">
    <property type="nucleotide sequence ID" value="XM_003026217.1"/>
</dbReference>
<dbReference type="HOGENOM" id="CLU_1723398_0_0_1"/>
<gene>
    <name evidence="1" type="ORF">SCHCODRAFT_114721</name>
</gene>
<sequence length="152" mass="17037">MVASNLNEVKIYRVGPSLKDKGRRTYNFLEATKSLQHVTISWSFVYKAGISKYLQSDAAKNLVSLRLEASGASKITSELARALSNEGHNLPQLQQLTLRNIFDLTPKALLSILRNRHASGCTRPLLVEWEGCAMPRSIVDTARQLDIHIVKY</sequence>
<organism evidence="2">
    <name type="scientific">Schizophyllum commune (strain H4-8 / FGSC 9210)</name>
    <name type="common">Split gill fungus</name>
    <dbReference type="NCBI Taxonomy" id="578458"/>
    <lineage>
        <taxon>Eukaryota</taxon>
        <taxon>Fungi</taxon>
        <taxon>Dikarya</taxon>
        <taxon>Basidiomycota</taxon>
        <taxon>Agaricomycotina</taxon>
        <taxon>Agaricomycetes</taxon>
        <taxon>Agaricomycetidae</taxon>
        <taxon>Agaricales</taxon>
        <taxon>Schizophyllaceae</taxon>
        <taxon>Schizophyllum</taxon>
    </lineage>
</organism>
<dbReference type="AlphaFoldDB" id="D8QLK2"/>
<protein>
    <submittedName>
        <fullName evidence="1">Uncharacterized protein</fullName>
    </submittedName>
</protein>
<dbReference type="Gene3D" id="3.80.10.10">
    <property type="entry name" value="Ribonuclease Inhibitor"/>
    <property type="match status" value="1"/>
</dbReference>
<proteinExistence type="predicted"/>
<name>D8QLK2_SCHCM</name>
<accession>D8QLK2</accession>
<dbReference type="InterPro" id="IPR032675">
    <property type="entry name" value="LRR_dom_sf"/>
</dbReference>
<dbReference type="OrthoDB" id="10277515at2759"/>
<dbReference type="KEGG" id="scm:SCHCO_02645839"/>
<dbReference type="Proteomes" id="UP000007431">
    <property type="component" value="Unassembled WGS sequence"/>
</dbReference>
<reference evidence="1 2" key="1">
    <citation type="journal article" date="2010" name="Nat. Biotechnol.">
        <title>Genome sequence of the model mushroom Schizophyllum commune.</title>
        <authorList>
            <person name="Ohm R.A."/>
            <person name="de Jong J.F."/>
            <person name="Lugones L.G."/>
            <person name="Aerts A."/>
            <person name="Kothe E."/>
            <person name="Stajich J.E."/>
            <person name="de Vries R.P."/>
            <person name="Record E."/>
            <person name="Levasseur A."/>
            <person name="Baker S.E."/>
            <person name="Bartholomew K.A."/>
            <person name="Coutinho P.M."/>
            <person name="Erdmann S."/>
            <person name="Fowler T.J."/>
            <person name="Gathman A.C."/>
            <person name="Lombard V."/>
            <person name="Henrissat B."/>
            <person name="Knabe N."/>
            <person name="Kuees U."/>
            <person name="Lilly W.W."/>
            <person name="Lindquist E."/>
            <person name="Lucas S."/>
            <person name="Magnuson J.K."/>
            <person name="Piumi F."/>
            <person name="Raudaskoski M."/>
            <person name="Salamov A."/>
            <person name="Schmutz J."/>
            <person name="Schwarze F.W.M.R."/>
            <person name="vanKuyk P.A."/>
            <person name="Horton J.S."/>
            <person name="Grigoriev I.V."/>
            <person name="Woesten H.A.B."/>
        </authorList>
    </citation>
    <scope>NUCLEOTIDE SEQUENCE [LARGE SCALE GENOMIC DNA]</scope>
    <source>
        <strain evidence="2">H4-8 / FGSC 9210</strain>
    </source>
</reference>
<dbReference type="EMBL" id="GL377318">
    <property type="protein sequence ID" value="EFI91360.1"/>
    <property type="molecule type" value="Genomic_DNA"/>
</dbReference>
<evidence type="ECO:0000313" key="2">
    <source>
        <dbReference type="Proteomes" id="UP000007431"/>
    </source>
</evidence>
<dbReference type="InParanoid" id="D8QLK2"/>
<dbReference type="VEuPathDB" id="FungiDB:SCHCODRAFT_02645839"/>
<evidence type="ECO:0000313" key="1">
    <source>
        <dbReference type="EMBL" id="EFI91360.1"/>
    </source>
</evidence>
<feature type="non-terminal residue" evidence="1">
    <location>
        <position position="152"/>
    </location>
</feature>
<dbReference type="GeneID" id="9596547"/>